<evidence type="ECO:0000259" key="2">
    <source>
        <dbReference type="Pfam" id="PF14240"/>
    </source>
</evidence>
<organism evidence="3 4">
    <name type="scientific">Kiloniella laminariae</name>
    <dbReference type="NCBI Taxonomy" id="454162"/>
    <lineage>
        <taxon>Bacteria</taxon>
        <taxon>Pseudomonadati</taxon>
        <taxon>Pseudomonadota</taxon>
        <taxon>Alphaproteobacteria</taxon>
        <taxon>Rhodospirillales</taxon>
        <taxon>Kiloniellaceae</taxon>
        <taxon>Kiloniella</taxon>
    </lineage>
</organism>
<keyword evidence="4" id="KW-1185">Reference proteome</keyword>
<evidence type="ECO:0000256" key="1">
    <source>
        <dbReference type="SAM" id="MobiDB-lite"/>
    </source>
</evidence>
<feature type="domain" description="YHYH" evidence="2">
    <location>
        <begin position="78"/>
        <end position="271"/>
    </location>
</feature>
<evidence type="ECO:0000313" key="3">
    <source>
        <dbReference type="EMBL" id="MCZ4282205.1"/>
    </source>
</evidence>
<dbReference type="PROSITE" id="PS51318">
    <property type="entry name" value="TAT"/>
    <property type="match status" value="1"/>
</dbReference>
<feature type="region of interest" description="Disordered" evidence="1">
    <location>
        <begin position="273"/>
        <end position="303"/>
    </location>
</feature>
<dbReference type="InterPro" id="IPR025924">
    <property type="entry name" value="YHYH_dom"/>
</dbReference>
<dbReference type="EMBL" id="JAPWGY010000006">
    <property type="protein sequence ID" value="MCZ4282205.1"/>
    <property type="molecule type" value="Genomic_DNA"/>
</dbReference>
<dbReference type="Proteomes" id="UP001069802">
    <property type="component" value="Unassembled WGS sequence"/>
</dbReference>
<feature type="region of interest" description="Disordered" evidence="1">
    <location>
        <begin position="194"/>
        <end position="224"/>
    </location>
</feature>
<name>A0ABT4LM51_9PROT</name>
<gene>
    <name evidence="3" type="ORF">O4H49_15555</name>
</gene>
<feature type="compositionally biased region" description="Polar residues" evidence="1">
    <location>
        <begin position="200"/>
        <end position="213"/>
    </location>
</feature>
<comment type="caution">
    <text evidence="3">The sequence shown here is derived from an EMBL/GenBank/DDBJ whole genome shotgun (WGS) entry which is preliminary data.</text>
</comment>
<evidence type="ECO:0000313" key="4">
    <source>
        <dbReference type="Proteomes" id="UP001069802"/>
    </source>
</evidence>
<accession>A0ABT4LM51</accession>
<dbReference type="RefSeq" id="WP_269424355.1">
    <property type="nucleotide sequence ID" value="NZ_JAPWGY010000006.1"/>
</dbReference>
<dbReference type="Pfam" id="PF14240">
    <property type="entry name" value="YHYH"/>
    <property type="match status" value="1"/>
</dbReference>
<dbReference type="InterPro" id="IPR006311">
    <property type="entry name" value="TAT_signal"/>
</dbReference>
<proteinExistence type="predicted"/>
<sequence>MADKTSMQRRQFMILMGVLPAAGFVAMANRNAWALESKVEVTQDSRYRYIRANGIPDHTTGSFPNRNNPNRIETQNHHFRVPLIPEIRPTAQDAGLMTIGIALNGIPFDPAANEFWKRDRNSGWRYEALSGKINLGLDQNNAHVQPNGAYHYHGLPTGLIKSWSDRQHSPLIGYAADGFPIYVLYGLDKPEKPDTEIRPLTSSYRLKSGTRNSGPGGPHDGTFVQDYHYLPQAGDLDECNGRFCITPDYPQGIYAYFLTADYPFIPRLFRGAPDPSFHKRNGGGQQGHPPPPGGRPPKRKNRP</sequence>
<protein>
    <submittedName>
        <fullName evidence="3">YHYH protein</fullName>
    </submittedName>
</protein>
<reference evidence="3" key="1">
    <citation type="submission" date="2022-12" db="EMBL/GenBank/DDBJ databases">
        <title>Bacterial isolates from different developmental stages of Nematostella vectensis.</title>
        <authorList>
            <person name="Fraune S."/>
        </authorList>
    </citation>
    <scope>NUCLEOTIDE SEQUENCE</scope>
    <source>
        <strain evidence="3">G21630-S1</strain>
    </source>
</reference>